<keyword evidence="2" id="KW-1185">Reference proteome</keyword>
<gene>
    <name evidence="1" type="ORF">VI33_03560</name>
</gene>
<organism evidence="1 2">
    <name type="scientific">Methylophilales bacterium MBRS-H7</name>
    <dbReference type="NCBI Taxonomy" id="1623450"/>
    <lineage>
        <taxon>Bacteria</taxon>
        <taxon>Pseudomonadati</taxon>
        <taxon>Pseudomonadota</taxon>
        <taxon>Betaproteobacteria</taxon>
        <taxon>Nitrosomonadales</taxon>
        <taxon>OM43 clade</taxon>
    </lineage>
</organism>
<proteinExistence type="predicted"/>
<dbReference type="AlphaFoldDB" id="A0A0H4JBF4"/>
<dbReference type="EMBL" id="CP011002">
    <property type="protein sequence ID" value="AKO65807.1"/>
    <property type="molecule type" value="Genomic_DNA"/>
</dbReference>
<sequence length="78" mass="9116">MKMKRLQIILDVWFPYFPNYIYGNGSGPPLFHGWHFKILFAAKNKAIKTLYFFKASIVYSEHDGVNLHEEIKKGLIAL</sequence>
<name>A0A0H4JBF4_9PROT</name>
<dbReference type="Proteomes" id="UP000066549">
    <property type="component" value="Chromosome"/>
</dbReference>
<evidence type="ECO:0000313" key="2">
    <source>
        <dbReference type="Proteomes" id="UP000066549"/>
    </source>
</evidence>
<accession>A0A0H4JBF4</accession>
<evidence type="ECO:0000313" key="1">
    <source>
        <dbReference type="EMBL" id="AKO65807.1"/>
    </source>
</evidence>
<protein>
    <submittedName>
        <fullName evidence="1">Uncharacterized protein</fullName>
    </submittedName>
</protein>
<reference evidence="1 2" key="1">
    <citation type="submission" date="2015-03" db="EMBL/GenBank/DDBJ databases">
        <title>Comparative analysis of the OM43 clade including a novel species from Red Sea uncovers genomic and metabolic diversity among marine methylotrophs.</title>
        <authorList>
            <person name="Jimenez-Infante F."/>
            <person name="Ngugi D.K."/>
            <person name="Vinu M."/>
            <person name="Alam I."/>
            <person name="Kamau A."/>
            <person name="Blom J."/>
            <person name="Bajic V.B."/>
            <person name="Stingl U."/>
        </authorList>
    </citation>
    <scope>NUCLEOTIDE SEQUENCE [LARGE SCALE GENOMIC DNA]</scope>
    <source>
        <strain evidence="1 2">MBRSH7</strain>
    </source>
</reference>